<gene>
    <name evidence="1" type="ORF">MNBD_GAMMA12-2062</name>
</gene>
<sequence>MSCYEMETVQSLESQIIDRIINLVCQDRWEIFIQLDSNFVSIACKGPTRLERSQLSGI</sequence>
<organism evidence="1">
    <name type="scientific">hydrothermal vent metagenome</name>
    <dbReference type="NCBI Taxonomy" id="652676"/>
    <lineage>
        <taxon>unclassified sequences</taxon>
        <taxon>metagenomes</taxon>
        <taxon>ecological metagenomes</taxon>
    </lineage>
</organism>
<accession>A0A3B0YTJ0</accession>
<proteinExistence type="predicted"/>
<reference evidence="1" key="1">
    <citation type="submission" date="2018-06" db="EMBL/GenBank/DDBJ databases">
        <authorList>
            <person name="Zhirakovskaya E."/>
        </authorList>
    </citation>
    <scope>NUCLEOTIDE SEQUENCE</scope>
</reference>
<evidence type="ECO:0000313" key="1">
    <source>
        <dbReference type="EMBL" id="VAW72184.1"/>
    </source>
</evidence>
<dbReference type="EMBL" id="UOFL01000035">
    <property type="protein sequence ID" value="VAW72184.1"/>
    <property type="molecule type" value="Genomic_DNA"/>
</dbReference>
<name>A0A3B0YTJ0_9ZZZZ</name>
<dbReference type="AlphaFoldDB" id="A0A3B0YTJ0"/>
<protein>
    <submittedName>
        <fullName evidence="1">Uncharacterized protein</fullName>
    </submittedName>
</protein>